<dbReference type="Proteomes" id="UP001164420">
    <property type="component" value="Unassembled WGS sequence"/>
</dbReference>
<organism evidence="2 3">
    <name type="scientific">Ralstonia mojiangensis</name>
    <dbReference type="NCBI Taxonomy" id="2953895"/>
    <lineage>
        <taxon>Bacteria</taxon>
        <taxon>Pseudomonadati</taxon>
        <taxon>Pseudomonadota</taxon>
        <taxon>Betaproteobacteria</taxon>
        <taxon>Burkholderiales</taxon>
        <taxon>Burkholderiaceae</taxon>
        <taxon>Ralstonia</taxon>
    </lineage>
</organism>
<protein>
    <submittedName>
        <fullName evidence="2">Uncharacterized protein</fullName>
    </submittedName>
</protein>
<evidence type="ECO:0000313" key="2">
    <source>
        <dbReference type="EMBL" id="MCT7317878.1"/>
    </source>
</evidence>
<gene>
    <name evidence="2" type="ORF">N5I87_17845</name>
    <name evidence="1" type="ORF">N5J06_13155</name>
</gene>
<reference evidence="2" key="2">
    <citation type="submission" date="2023-02" db="EMBL/GenBank/DDBJ databases">
        <authorList>
            <person name="Lu C.-H."/>
        </authorList>
    </citation>
    <scope>NUCLEOTIDE SEQUENCE</scope>
    <source>
        <strain evidence="2">22TCCZM01-4</strain>
        <strain evidence="1">22TCJT01-1</strain>
    </source>
</reference>
<dbReference type="EMBL" id="JAOCQJ010000004">
    <property type="protein sequence ID" value="MCT7317878.1"/>
    <property type="molecule type" value="Genomic_DNA"/>
</dbReference>
<evidence type="ECO:0000313" key="1">
    <source>
        <dbReference type="EMBL" id="MCT7311905.1"/>
    </source>
</evidence>
<dbReference type="AlphaFoldDB" id="A0AAE3I568"/>
<comment type="caution">
    <text evidence="2">The sequence shown here is derived from an EMBL/GenBank/DDBJ whole genome shotgun (WGS) entry which is preliminary data.</text>
</comment>
<name>A0AAE3I568_9RALS</name>
<proteinExistence type="predicted"/>
<dbReference type="RefSeq" id="WP_252694052.1">
    <property type="nucleotide sequence ID" value="NZ_JAMXHU010000004.1"/>
</dbReference>
<dbReference type="EMBL" id="JAOCQI010000002">
    <property type="protein sequence ID" value="MCT7311905.1"/>
    <property type="molecule type" value="Genomic_DNA"/>
</dbReference>
<sequence length="118" mass="12901">MSKIVCAAIGDLAIAVVTVGRMAFSHDAFYAGGVVQIGVKLPAFDVACGLLDIASRSGTLLFKVLIALVRQPLLRSRLRLALLRLAEHFVDVFSVSTRVWRTRRRSPCRSFAALMRAT</sequence>
<evidence type="ECO:0000313" key="3">
    <source>
        <dbReference type="Proteomes" id="UP001164374"/>
    </source>
</evidence>
<dbReference type="Proteomes" id="UP001164374">
    <property type="component" value="Unassembled WGS sequence"/>
</dbReference>
<accession>A0AAE3I568</accession>
<reference evidence="2 4" key="1">
    <citation type="journal article" date="2023" name="Front. Microbiol.">
        <title>Ralstonia chuxiongensis sp. nov., Ralstonia mojiangensis sp. nov., and Ralstonia soli sp. nov., isolated from tobacco fields, are three novel species in the family Burkholderiaceae.</title>
        <authorList>
            <person name="Lu C.H."/>
            <person name="Zhang Y.Y."/>
            <person name="Jiang N."/>
            <person name="Chen W."/>
            <person name="Shao X."/>
            <person name="Zhao Z.M."/>
            <person name="Lu W.L."/>
            <person name="Hu X."/>
            <person name="Xi Y.X."/>
            <person name="Zou S.Y."/>
            <person name="Wei Q.J."/>
            <person name="Lin Z.L."/>
            <person name="Gong L."/>
            <person name="Gai X.T."/>
            <person name="Zhang L.Q."/>
            <person name="Li J.Y."/>
            <person name="Jin Y."/>
            <person name="Xia Z.Y."/>
        </authorList>
    </citation>
    <scope>NUCLEOTIDE SEQUENCE</scope>
    <source>
        <strain evidence="2">22TCCZM01-4</strain>
        <strain evidence="1 4">22TCJT01-1</strain>
    </source>
</reference>
<keyword evidence="4" id="KW-1185">Reference proteome</keyword>
<evidence type="ECO:0000313" key="4">
    <source>
        <dbReference type="Proteomes" id="UP001164420"/>
    </source>
</evidence>